<organism evidence="7 8">
    <name type="scientific">Nesidiocoris tenuis</name>
    <dbReference type="NCBI Taxonomy" id="355587"/>
    <lineage>
        <taxon>Eukaryota</taxon>
        <taxon>Metazoa</taxon>
        <taxon>Ecdysozoa</taxon>
        <taxon>Arthropoda</taxon>
        <taxon>Hexapoda</taxon>
        <taxon>Insecta</taxon>
        <taxon>Pterygota</taxon>
        <taxon>Neoptera</taxon>
        <taxon>Paraneoptera</taxon>
        <taxon>Hemiptera</taxon>
        <taxon>Heteroptera</taxon>
        <taxon>Panheteroptera</taxon>
        <taxon>Cimicomorpha</taxon>
        <taxon>Miridae</taxon>
        <taxon>Dicyphina</taxon>
        <taxon>Nesidiocoris</taxon>
    </lineage>
</organism>
<feature type="domain" description="Alpha-2-macroglobulin bait region" evidence="4">
    <location>
        <begin position="476"/>
        <end position="606"/>
    </location>
</feature>
<evidence type="ECO:0000313" key="7">
    <source>
        <dbReference type="EMBL" id="BES89109.1"/>
    </source>
</evidence>
<dbReference type="Gene3D" id="4.10.400.10">
    <property type="entry name" value="Low-density Lipoprotein Receptor"/>
    <property type="match status" value="1"/>
</dbReference>
<evidence type="ECO:0000313" key="8">
    <source>
        <dbReference type="Proteomes" id="UP001307889"/>
    </source>
</evidence>
<dbReference type="SUPFAM" id="SSF48239">
    <property type="entry name" value="Terpenoid cyclases/Protein prenyltransferases"/>
    <property type="match status" value="1"/>
</dbReference>
<dbReference type="Pfam" id="PF00057">
    <property type="entry name" value="Ldl_recept_a"/>
    <property type="match status" value="1"/>
</dbReference>
<dbReference type="InterPro" id="IPR002890">
    <property type="entry name" value="MG2"/>
</dbReference>
<dbReference type="InterPro" id="IPR036055">
    <property type="entry name" value="LDL_receptor-like_sf"/>
</dbReference>
<dbReference type="Gene3D" id="2.60.40.1930">
    <property type="match status" value="2"/>
</dbReference>
<evidence type="ECO:0000259" key="6">
    <source>
        <dbReference type="SMART" id="SM01361"/>
    </source>
</evidence>
<dbReference type="InterPro" id="IPR008930">
    <property type="entry name" value="Terpenoid_cyclase/PrenylTrfase"/>
</dbReference>
<evidence type="ECO:0000259" key="4">
    <source>
        <dbReference type="SMART" id="SM01359"/>
    </source>
</evidence>
<evidence type="ECO:0000256" key="2">
    <source>
        <dbReference type="PROSITE-ProRule" id="PRU00124"/>
    </source>
</evidence>
<dbReference type="Proteomes" id="UP001307889">
    <property type="component" value="Chromosome 1"/>
</dbReference>
<accession>A0ABN7A9X2</accession>
<dbReference type="Pfam" id="PF07677">
    <property type="entry name" value="A2M_recep"/>
    <property type="match status" value="1"/>
</dbReference>
<dbReference type="SMART" id="SM01360">
    <property type="entry name" value="A2M"/>
    <property type="match status" value="1"/>
</dbReference>
<evidence type="ECO:0000256" key="1">
    <source>
        <dbReference type="ARBA" id="ARBA00023157"/>
    </source>
</evidence>
<dbReference type="PANTHER" id="PTHR11412">
    <property type="entry name" value="MACROGLOBULIN / COMPLEMENT"/>
    <property type="match status" value="1"/>
</dbReference>
<dbReference type="CDD" id="cd00112">
    <property type="entry name" value="LDLa"/>
    <property type="match status" value="1"/>
</dbReference>
<dbReference type="SUPFAM" id="SSF57424">
    <property type="entry name" value="LDL receptor-like module"/>
    <property type="match status" value="1"/>
</dbReference>
<dbReference type="InterPro" id="IPR013783">
    <property type="entry name" value="Ig-like_fold"/>
</dbReference>
<evidence type="ECO:0000259" key="5">
    <source>
        <dbReference type="SMART" id="SM01360"/>
    </source>
</evidence>
<dbReference type="Pfam" id="PF07678">
    <property type="entry name" value="TED_complement"/>
    <property type="match status" value="1"/>
</dbReference>
<dbReference type="SMART" id="SM01361">
    <property type="entry name" value="A2M_recep"/>
    <property type="match status" value="1"/>
</dbReference>
<keyword evidence="3" id="KW-0732">Signal</keyword>
<dbReference type="Pfam" id="PF01835">
    <property type="entry name" value="MG2"/>
    <property type="match status" value="1"/>
</dbReference>
<dbReference type="Gene3D" id="2.60.40.690">
    <property type="entry name" value="Alpha-macroglobulin, receptor-binding domain"/>
    <property type="match status" value="1"/>
</dbReference>
<feature type="signal peptide" evidence="3">
    <location>
        <begin position="1"/>
        <end position="23"/>
    </location>
</feature>
<feature type="disulfide bond" evidence="2">
    <location>
        <begin position="704"/>
        <end position="722"/>
    </location>
</feature>
<reference evidence="7 8" key="1">
    <citation type="submission" date="2023-09" db="EMBL/GenBank/DDBJ databases">
        <title>Nesidiocoris tenuis whole genome shotgun sequence.</title>
        <authorList>
            <person name="Shibata T."/>
            <person name="Shimoda M."/>
            <person name="Kobayashi T."/>
            <person name="Uehara T."/>
        </authorList>
    </citation>
    <scope>NUCLEOTIDE SEQUENCE [LARGE SCALE GENOMIC DNA]</scope>
    <source>
        <strain evidence="7 8">Japan</strain>
    </source>
</reference>
<feature type="domain" description="Alpha-2-macroglobulin" evidence="5">
    <location>
        <begin position="759"/>
        <end position="851"/>
    </location>
</feature>
<comment type="caution">
    <text evidence="2">Lacks conserved residue(s) required for the propagation of feature annotation.</text>
</comment>
<dbReference type="EMBL" id="AP028909">
    <property type="protein sequence ID" value="BES89109.1"/>
    <property type="molecule type" value="Genomic_DNA"/>
</dbReference>
<gene>
    <name evidence="7" type="ORF">NTJ_01914</name>
</gene>
<sequence>MDVSAHAALAAALFTLCILVSSSEPPCHVVVAGRTIRPGQLYVVAIHLCTEEVIRFTTSILRSGVVLRSATLSIPSGGIVQIPLKVPAKAVAGDYKLVIEGSTPRGNFYFYNATSLVYQPKSVAIVVQTSRPIYRALQTVYFRILVLQMDLKAYDDSMDVFIVDSEGLVMRRWLSVFTNNGIASLSYKLPEYVKDGVWMIKVKIHNQIEEQKIRVENYFNPYFEVFVDLPNYFCPDVGVLNASVWGMLPTQEYVRGNLSLSLSLRYHDRSEWINLWKRNTFAANGPVNVELDLNKISVETEERVTGYDLKLKAAMTDFLFGSSSSGFAITRSTAGRKSHSTRIRFLCDGSRIPFKPSQPIVLSVAVEGSSGHALSPAKIENSKLSVVIEKTMVDGSSANEEPVEIYPVDFEQETSDLISVDPDALETFPDTGVITLTVRPPPKSSTLRISAVLDTPDGKYATSIFCVLAVSPSGNIALHASTLAPKIDEYAVFHLTADVPIESFMYLVISKDNIVLADDIARGSHIAATTTSFSVTMSPDMAPAFRIVAFAVYNGSIMSDSVFLPVSAFNRYEMELTMNNAKDLRGDSVEIIVSGDEGAYIAVNSGREQHSYRLQAGNDISLSRVTNALMSFEENFKRLPKVTRRSLDGNSAEETRYYPSTGYGKTPDETFSSNGLVVISNLMPAKNDRHDSPDSCVYPSQYTCNSGGCYSEEAKCNGVPDCLDSSDEQNCENAPEDDYDYLTSRLSRSMYLYDAADGDWAWREIKKNDHEGIEFDPVDVPEVADDWIINAFSVSTRLGFSVLESPVKYSSRRGLSAHLEGPGKCRRGEQLGLRLIVHNRDPTRSLVLVQLKGSPYFKSIAIAGDGIISSYSATLAGGDRHILIYVQGGRQERLDLPIVPTVEQGLVEIHVLASSQAGRAAMTHQLDVIPEGAIVKRHTSAVVNLQNRAHSITYLDIPIEETPVVPYQAWRRYIFGSPACTISFTGSLLGPLLDPEDVSIETTLDRQGKGTDVRLYEFGLNIWTLRYRRVTTTLQGGKEEQERLNRANLLYGNILKRFLSDGSFTNWDNAPPSVWLSAWVLRVFSQAVYADWEYVLYIDKTIFNRALDWIVNFQTPEGKFVETDYYLETPLDRHFGSDRVKPSDAGVALTAHVILALHNCDSHVEGTTKTRVVEAIQRGQKYLESRASSLLDPFTISIAVWALYNIGSSQFQSSMNSLKGKLRMNTDGLPYWSSVDIPAPEIKYENQRPFRRPRLYTSGDSKAVEATSYGLLSMLADDGITTTTDNIVLWLQTMRMSNGGFVSTMDSLLAAEALTVYAQYARLVDVTKMAVRITSPADSSVDHLMLIRNRTDISVSETIQMNKVWGHINVIGRGAGLALVQLQMSYGVDDRALVDKPAEKNFDLTIREFYSAARNKSLVTIEVCTRWIRDHPRASGSAVLEVDIPTGYRLVESEADQLIQNGVHPTLRAVKTFEQKTVWFFDKIPSDWHCFNHSVRRWFGVANMTLHRGALLYEANARESFIQVLFNSTPLYTLSICEVCGSYQCPYCPYYNSTIRQCNLSRIFLLEISILIFLLVLSKRRCYE</sequence>
<dbReference type="InterPro" id="IPR009048">
    <property type="entry name" value="A-macroglobulin_rcpt-bd"/>
</dbReference>
<name>A0ABN7A9X2_9HEMI</name>
<feature type="domain" description="Alpha-macroglobulin receptor-binding" evidence="6">
    <location>
        <begin position="1435"/>
        <end position="1526"/>
    </location>
</feature>
<dbReference type="PROSITE" id="PS50068">
    <property type="entry name" value="LDLRA_2"/>
    <property type="match status" value="1"/>
</dbReference>
<proteinExistence type="predicted"/>
<dbReference type="InterPro" id="IPR011626">
    <property type="entry name" value="Alpha-macroglobulin_TED"/>
</dbReference>
<dbReference type="Gene3D" id="2.60.40.2950">
    <property type="match status" value="1"/>
</dbReference>
<dbReference type="SMART" id="SM01359">
    <property type="entry name" value="A2M_N_2"/>
    <property type="match status" value="1"/>
</dbReference>
<keyword evidence="8" id="KW-1185">Reference proteome</keyword>
<dbReference type="Gene3D" id="1.50.10.20">
    <property type="match status" value="1"/>
</dbReference>
<dbReference type="SUPFAM" id="SSF49410">
    <property type="entry name" value="Alpha-macroglobulin receptor domain"/>
    <property type="match status" value="1"/>
</dbReference>
<protein>
    <submittedName>
        <fullName evidence="7">Complement component</fullName>
    </submittedName>
</protein>
<dbReference type="Pfam" id="PF00207">
    <property type="entry name" value="A2M"/>
    <property type="match status" value="1"/>
</dbReference>
<dbReference type="SMART" id="SM00192">
    <property type="entry name" value="LDLa"/>
    <property type="match status" value="1"/>
</dbReference>
<dbReference type="InterPro" id="IPR050473">
    <property type="entry name" value="A2M/Complement_sys"/>
</dbReference>
<dbReference type="InterPro" id="IPR036595">
    <property type="entry name" value="A-macroglobulin_rcpt-bd_sf"/>
</dbReference>
<dbReference type="Gene3D" id="2.60.40.10">
    <property type="entry name" value="Immunoglobulins"/>
    <property type="match status" value="1"/>
</dbReference>
<dbReference type="InterPro" id="IPR002172">
    <property type="entry name" value="LDrepeatLR_classA_rpt"/>
</dbReference>
<keyword evidence="1 2" id="KW-1015">Disulfide bond</keyword>
<feature type="disulfide bond" evidence="2">
    <location>
        <begin position="716"/>
        <end position="731"/>
    </location>
</feature>
<feature type="chain" id="PRO_5046963172" evidence="3">
    <location>
        <begin position="24"/>
        <end position="1584"/>
    </location>
</feature>
<dbReference type="InterPro" id="IPR011625">
    <property type="entry name" value="A2M_N_BRD"/>
</dbReference>
<dbReference type="PANTHER" id="PTHR11412:SF146">
    <property type="entry name" value="CD109 ANTIGEN"/>
    <property type="match status" value="1"/>
</dbReference>
<dbReference type="InterPro" id="IPR001599">
    <property type="entry name" value="Macroglobln_a2"/>
</dbReference>
<dbReference type="Pfam" id="PF07703">
    <property type="entry name" value="A2M_BRD"/>
    <property type="match status" value="1"/>
</dbReference>
<evidence type="ECO:0000256" key="3">
    <source>
        <dbReference type="SAM" id="SignalP"/>
    </source>
</evidence>